<dbReference type="AlphaFoldDB" id="A0A564Z1Z9"/>
<protein>
    <submittedName>
        <fullName evidence="3">Uncharacterized protein</fullName>
    </submittedName>
</protein>
<accession>A0A564Z1Z9</accession>
<evidence type="ECO:0000256" key="2">
    <source>
        <dbReference type="SAM" id="Phobius"/>
    </source>
</evidence>
<gene>
    <name evidence="3" type="ORF">WMSIL1_LOCUS11651</name>
</gene>
<organism evidence="3 4">
    <name type="scientific">Hymenolepis diminuta</name>
    <name type="common">Rat tapeworm</name>
    <dbReference type="NCBI Taxonomy" id="6216"/>
    <lineage>
        <taxon>Eukaryota</taxon>
        <taxon>Metazoa</taxon>
        <taxon>Spiralia</taxon>
        <taxon>Lophotrochozoa</taxon>
        <taxon>Platyhelminthes</taxon>
        <taxon>Cestoda</taxon>
        <taxon>Eucestoda</taxon>
        <taxon>Cyclophyllidea</taxon>
        <taxon>Hymenolepididae</taxon>
        <taxon>Hymenolepis</taxon>
    </lineage>
</organism>
<feature type="compositionally biased region" description="Basic and acidic residues" evidence="1">
    <location>
        <begin position="333"/>
        <end position="342"/>
    </location>
</feature>
<feature type="transmembrane region" description="Helical" evidence="2">
    <location>
        <begin position="190"/>
        <end position="208"/>
    </location>
</feature>
<sequence length="342" mass="39091">MENKTERRETCCRTLGKAFKYEWNWRHLGLGGADYQQFPFAQWMWMDAYFYPICQSLLAIGLVIWTCVEIAMESTKGRKGKSENSYFLYATNWSFLMYTLSSIAFAVFCTVYNFKKGAKVSKCVSQILWFFFGMSMNTVLVTSLAYWAAIWEPSYHHFYLPESRLKHALPACTVVLEACINGLPIRLFHALYPMIFGIIYAVFSYLYYDAGNIHPIYPLLDWSKPVDAAFACLLTVGFSSIMQLVLFLIYVGRITLSASLGGRGEVVVEDWWKAGSKVKSAKEDSKDIEVVERKEVKEEEVSMSSTAKAKVEVYIEKGSISTNVGDESENEEETRKEDKKEA</sequence>
<keyword evidence="2" id="KW-1133">Transmembrane helix</keyword>
<dbReference type="Proteomes" id="UP000321570">
    <property type="component" value="Unassembled WGS sequence"/>
</dbReference>
<name>A0A564Z1Z9_HYMDI</name>
<keyword evidence="2" id="KW-0812">Transmembrane</keyword>
<feature type="transmembrane region" description="Helical" evidence="2">
    <location>
        <begin position="126"/>
        <end position="147"/>
    </location>
</feature>
<dbReference type="PANTHER" id="PTHR12242">
    <property type="entry name" value="OS02G0130600 PROTEIN-RELATED"/>
    <property type="match status" value="1"/>
</dbReference>
<feature type="transmembrane region" description="Helical" evidence="2">
    <location>
        <begin position="49"/>
        <end position="72"/>
    </location>
</feature>
<evidence type="ECO:0000313" key="4">
    <source>
        <dbReference type="Proteomes" id="UP000321570"/>
    </source>
</evidence>
<feature type="region of interest" description="Disordered" evidence="1">
    <location>
        <begin position="322"/>
        <end position="342"/>
    </location>
</feature>
<keyword evidence="2" id="KW-0472">Membrane</keyword>
<dbReference type="GO" id="GO:0016020">
    <property type="term" value="C:membrane"/>
    <property type="evidence" value="ECO:0007669"/>
    <property type="project" value="TreeGrafter"/>
</dbReference>
<feature type="transmembrane region" description="Helical" evidence="2">
    <location>
        <begin position="92"/>
        <end position="114"/>
    </location>
</feature>
<evidence type="ECO:0000313" key="3">
    <source>
        <dbReference type="EMBL" id="VUZ53557.1"/>
    </source>
</evidence>
<evidence type="ECO:0000256" key="1">
    <source>
        <dbReference type="SAM" id="MobiDB-lite"/>
    </source>
</evidence>
<reference evidence="3 4" key="1">
    <citation type="submission" date="2019-07" db="EMBL/GenBank/DDBJ databases">
        <authorList>
            <person name="Jastrzebski P J."/>
            <person name="Paukszto L."/>
            <person name="Jastrzebski P J."/>
        </authorList>
    </citation>
    <scope>NUCLEOTIDE SEQUENCE [LARGE SCALE GENOMIC DNA]</scope>
    <source>
        <strain evidence="3 4">WMS-il1</strain>
    </source>
</reference>
<dbReference type="PANTHER" id="PTHR12242:SF1">
    <property type="entry name" value="MYND-TYPE DOMAIN-CONTAINING PROTEIN"/>
    <property type="match status" value="1"/>
</dbReference>
<keyword evidence="4" id="KW-1185">Reference proteome</keyword>
<proteinExistence type="predicted"/>
<dbReference type="InterPro" id="IPR049352">
    <property type="entry name" value="Rost"/>
</dbReference>
<feature type="transmembrane region" description="Helical" evidence="2">
    <location>
        <begin position="228"/>
        <end position="251"/>
    </location>
</feature>
<dbReference type="Pfam" id="PF21534">
    <property type="entry name" value="Rost"/>
    <property type="match status" value="1"/>
</dbReference>
<dbReference type="EMBL" id="CABIJS010000555">
    <property type="protein sequence ID" value="VUZ53557.1"/>
    <property type="molecule type" value="Genomic_DNA"/>
</dbReference>